<dbReference type="PANTHER" id="PTHR38248:SF2">
    <property type="entry name" value="FUNK1 11"/>
    <property type="match status" value="1"/>
</dbReference>
<reference evidence="3 4" key="1">
    <citation type="submission" date="2019-01" db="EMBL/GenBank/DDBJ databases">
        <title>Draft genome sequence of Psathyrella aberdarensis IHI B618.</title>
        <authorList>
            <person name="Buettner E."/>
            <person name="Kellner H."/>
        </authorList>
    </citation>
    <scope>NUCLEOTIDE SEQUENCE [LARGE SCALE GENOMIC DNA]</scope>
    <source>
        <strain evidence="3 4">IHI B618</strain>
    </source>
</reference>
<dbReference type="InterPro" id="IPR040976">
    <property type="entry name" value="Pkinase_fungal"/>
</dbReference>
<feature type="compositionally biased region" description="Pro residues" evidence="1">
    <location>
        <begin position="811"/>
        <end position="822"/>
    </location>
</feature>
<gene>
    <name evidence="3" type="ORF">EST38_g6199</name>
</gene>
<evidence type="ECO:0000313" key="4">
    <source>
        <dbReference type="Proteomes" id="UP000290288"/>
    </source>
</evidence>
<dbReference type="InterPro" id="IPR011009">
    <property type="entry name" value="Kinase-like_dom_sf"/>
</dbReference>
<organism evidence="3 4">
    <name type="scientific">Candolleomyces aberdarensis</name>
    <dbReference type="NCBI Taxonomy" id="2316362"/>
    <lineage>
        <taxon>Eukaryota</taxon>
        <taxon>Fungi</taxon>
        <taxon>Dikarya</taxon>
        <taxon>Basidiomycota</taxon>
        <taxon>Agaricomycotina</taxon>
        <taxon>Agaricomycetes</taxon>
        <taxon>Agaricomycetidae</taxon>
        <taxon>Agaricales</taxon>
        <taxon>Agaricineae</taxon>
        <taxon>Psathyrellaceae</taxon>
        <taxon>Candolleomyces</taxon>
    </lineage>
</organism>
<feature type="region of interest" description="Disordered" evidence="1">
    <location>
        <begin position="69"/>
        <end position="105"/>
    </location>
</feature>
<dbReference type="SUPFAM" id="SSF56112">
    <property type="entry name" value="Protein kinase-like (PK-like)"/>
    <property type="match status" value="1"/>
</dbReference>
<evidence type="ECO:0000256" key="1">
    <source>
        <dbReference type="SAM" id="MobiDB-lite"/>
    </source>
</evidence>
<feature type="compositionally biased region" description="Polar residues" evidence="1">
    <location>
        <begin position="876"/>
        <end position="885"/>
    </location>
</feature>
<dbReference type="Proteomes" id="UP000290288">
    <property type="component" value="Unassembled WGS sequence"/>
</dbReference>
<feature type="region of interest" description="Disordered" evidence="1">
    <location>
        <begin position="1"/>
        <end position="33"/>
    </location>
</feature>
<name>A0A4Q2DII8_9AGAR</name>
<dbReference type="EMBL" id="SDEE01000190">
    <property type="protein sequence ID" value="RXW19657.1"/>
    <property type="molecule type" value="Genomic_DNA"/>
</dbReference>
<dbReference type="Pfam" id="PF17667">
    <property type="entry name" value="Pkinase_fungal"/>
    <property type="match status" value="1"/>
</dbReference>
<evidence type="ECO:0000259" key="2">
    <source>
        <dbReference type="Pfam" id="PF17667"/>
    </source>
</evidence>
<dbReference type="AlphaFoldDB" id="A0A4Q2DII8"/>
<dbReference type="OrthoDB" id="5584477at2759"/>
<keyword evidence="4" id="KW-1185">Reference proteome</keyword>
<evidence type="ECO:0000313" key="3">
    <source>
        <dbReference type="EMBL" id="RXW19657.1"/>
    </source>
</evidence>
<comment type="caution">
    <text evidence="3">The sequence shown here is derived from an EMBL/GenBank/DDBJ whole genome shotgun (WGS) entry which is preliminary data.</text>
</comment>
<protein>
    <recommendedName>
        <fullName evidence="2">Fungal-type protein kinase domain-containing protein</fullName>
    </recommendedName>
</protein>
<sequence>MHPSKLSEPCDIAGRSSRLDNANSSNSNSKTTLEQKILTENHLFDDEVVPEVGTPPIGPIEGDVNAATNSSSISCQEDSAPGDCNENHASFPATDLSPAAHRSSMTPQAGHVGFFEARLASRVTFAVRNSDLAPEKAPATPPSRRASLAKSIQTFSGGQDSSTPCRATTHAANEENSAKDLADLLIEELGEPIFSDEYWVGTLYRNLRSKAAIIRYLDTSGEFNNDRWTRIPEVIEDERELYDPVCDIVNSILTNLAPPGTANMRNAVNTSTTHFKHESIGTTTSSHFSCPDISIKATGPSFSRPSDGAPLGFSNSAAFLDGKKQLRIKKWHDHLTQLGGYARQVFIQQPNRRFVRALIVTESQARLFHFDRSGAQYSPPFNIHGRDGAVIFVRLILGLCIINEHELGLDDSVQWTLDSQGNQTGGTLRAIGPDNTIVTYELTSIRPYIRTTVRGRGTICWSIKDRDGNEFLVKDYWMSDGRTPEYELLQQTKGTPGIGEMVSYESARAQTKHYRGNFKEYEGEFHNRTSIRIVLKAYGKTIDKFTSAKQFLAAFRDVIAAHHALVKLGLHHRDISPSNILLGLKGAPEGLRGILIDLDMAIGSGRHVTEICQDFRTGTPMFYSLILLKSKYELKLSNPPAHDYLDDMEAFFWIFNFFIFTLKANGEPVKEIKAALQENITLWGDMKMAFGIKWGFISMKGIVKEASAALDESWRYSCWDLFVKFREYMYDLVSEKELMIYDINPPNADGIIENRFSEVLKNVDGHYDYILGLFDAALEKAREEIELPKANIQPRSAVIVSLATARDSTMGPPPPPAAPTPRPRTQSQGKKGPKGSVTASSTAQMRPPPPPAAPRRRTQSQGKAVQPALPQAQPSLPRTRSQTSLRRVEISVGAPPPPPLPSALCQPRTRSYKGKEPLIELPNMIKKRTSRDFLVDEEASEPKRRRQQGGPGPSTLSQSYDMQD</sequence>
<feature type="region of interest" description="Disordered" evidence="1">
    <location>
        <begin position="806"/>
        <end position="964"/>
    </location>
</feature>
<dbReference type="PANTHER" id="PTHR38248">
    <property type="entry name" value="FUNK1 6"/>
    <property type="match status" value="1"/>
</dbReference>
<feature type="compositionally biased region" description="Polar residues" evidence="1">
    <location>
        <begin position="954"/>
        <end position="964"/>
    </location>
</feature>
<feature type="compositionally biased region" description="Low complexity" evidence="1">
    <location>
        <begin position="19"/>
        <end position="29"/>
    </location>
</feature>
<feature type="domain" description="Fungal-type protein kinase" evidence="2">
    <location>
        <begin position="318"/>
        <end position="656"/>
    </location>
</feature>
<accession>A0A4Q2DII8</accession>
<feature type="compositionally biased region" description="Low complexity" evidence="1">
    <location>
        <begin position="864"/>
        <end position="874"/>
    </location>
</feature>
<proteinExistence type="predicted"/>
<dbReference type="Gene3D" id="1.10.510.10">
    <property type="entry name" value="Transferase(Phosphotransferase) domain 1"/>
    <property type="match status" value="1"/>
</dbReference>